<sequence length="283" mass="31639">MAFRSPSMVLQAPAAPAWHDTPRQRFLDALPIVGSVIRDLGRRYHLSRDEREEFAGNVNLRLMDGDYAVLRQFQGRSSLSTYLRTVITRQFLDARAKAWGRWHPSADALRLGPTAVALEQLIARQRLPLEQAIATMRSRGETLEEGRLREMADRLPRRASRCRIVDATALEYVAASDPSPEQALADERAADARAATSVALRHATAALTVREQMLLRLRYEQGATVAEIARMLGEDQKPLYRHLERVLVKLRRALEACGVSADHVRALTTIPLDESRGADAIAC</sequence>
<dbReference type="InterPro" id="IPR007630">
    <property type="entry name" value="RNA_pol_sigma70_r4"/>
</dbReference>
<dbReference type="RefSeq" id="WP_110170130.1">
    <property type="nucleotide sequence ID" value="NZ_CP015136.1"/>
</dbReference>
<protein>
    <submittedName>
        <fullName evidence="2">RNA polymerase sigma factor, sigma-70 family</fullName>
    </submittedName>
</protein>
<dbReference type="NCBIfam" id="TIGR02937">
    <property type="entry name" value="sigma70-ECF"/>
    <property type="match status" value="1"/>
</dbReference>
<dbReference type="Gene3D" id="1.10.10.10">
    <property type="entry name" value="Winged helix-like DNA-binding domain superfamily/Winged helix DNA-binding domain"/>
    <property type="match status" value="1"/>
</dbReference>
<proteinExistence type="predicted"/>
<feature type="domain" description="RNA polymerase sigma-70 region 4" evidence="1">
    <location>
        <begin position="205"/>
        <end position="251"/>
    </location>
</feature>
<dbReference type="InterPro" id="IPR036388">
    <property type="entry name" value="WH-like_DNA-bd_sf"/>
</dbReference>
<reference evidence="3" key="2">
    <citation type="submission" date="2016-04" db="EMBL/GenBank/DDBJ databases">
        <title>First Complete Genome Sequence of a Subdivision 6 Acidobacterium.</title>
        <authorList>
            <person name="Huang S."/>
            <person name="Vieira S."/>
            <person name="Bunk B."/>
            <person name="Riedel T."/>
            <person name="Sproeer C."/>
            <person name="Overmann J."/>
        </authorList>
    </citation>
    <scope>NUCLEOTIDE SEQUENCE [LARGE SCALE GENOMIC DNA]</scope>
    <source>
        <strain evidence="3">DSM 100886 HEG_-6_39</strain>
    </source>
</reference>
<name>A0A143PIE9_LUTPR</name>
<dbReference type="GO" id="GO:0003700">
    <property type="term" value="F:DNA-binding transcription factor activity"/>
    <property type="evidence" value="ECO:0007669"/>
    <property type="project" value="InterPro"/>
</dbReference>
<dbReference type="AlphaFoldDB" id="A0A143PIE9"/>
<dbReference type="Pfam" id="PF04545">
    <property type="entry name" value="Sigma70_r4"/>
    <property type="match status" value="1"/>
</dbReference>
<dbReference type="GO" id="GO:0006352">
    <property type="term" value="P:DNA-templated transcription initiation"/>
    <property type="evidence" value="ECO:0007669"/>
    <property type="project" value="InterPro"/>
</dbReference>
<dbReference type="InterPro" id="IPR014284">
    <property type="entry name" value="RNA_pol_sigma-70_dom"/>
</dbReference>
<dbReference type="SUPFAM" id="SSF88659">
    <property type="entry name" value="Sigma3 and sigma4 domains of RNA polymerase sigma factors"/>
    <property type="match status" value="1"/>
</dbReference>
<dbReference type="OrthoDB" id="260857at2"/>
<dbReference type="EMBL" id="CP015136">
    <property type="protein sequence ID" value="AMY08271.1"/>
    <property type="molecule type" value="Genomic_DNA"/>
</dbReference>
<keyword evidence="3" id="KW-1185">Reference proteome</keyword>
<organism evidence="2 3">
    <name type="scientific">Luteitalea pratensis</name>
    <dbReference type="NCBI Taxonomy" id="1855912"/>
    <lineage>
        <taxon>Bacteria</taxon>
        <taxon>Pseudomonadati</taxon>
        <taxon>Acidobacteriota</taxon>
        <taxon>Vicinamibacteria</taxon>
        <taxon>Vicinamibacterales</taxon>
        <taxon>Vicinamibacteraceae</taxon>
        <taxon>Luteitalea</taxon>
    </lineage>
</organism>
<dbReference type="STRING" id="1855912.LuPra_01465"/>
<reference evidence="2 3" key="1">
    <citation type="journal article" date="2016" name="Genome Announc.">
        <title>First Complete Genome Sequence of a Subdivision 6 Acidobacterium Strain.</title>
        <authorList>
            <person name="Huang S."/>
            <person name="Vieira S."/>
            <person name="Bunk B."/>
            <person name="Riedel T."/>
            <person name="Sproer C."/>
            <person name="Overmann J."/>
        </authorList>
    </citation>
    <scope>NUCLEOTIDE SEQUENCE [LARGE SCALE GENOMIC DNA]</scope>
    <source>
        <strain evidence="3">DSM 100886 HEG_-6_39</strain>
    </source>
</reference>
<evidence type="ECO:0000313" key="2">
    <source>
        <dbReference type="EMBL" id="AMY08271.1"/>
    </source>
</evidence>
<dbReference type="Proteomes" id="UP000076079">
    <property type="component" value="Chromosome"/>
</dbReference>
<dbReference type="KEGG" id="abac:LuPra_01465"/>
<gene>
    <name evidence="2" type="ORF">LuPra_01465</name>
</gene>
<accession>A0A143PIE9</accession>
<dbReference type="InterPro" id="IPR013324">
    <property type="entry name" value="RNA_pol_sigma_r3/r4-like"/>
</dbReference>
<evidence type="ECO:0000313" key="3">
    <source>
        <dbReference type="Proteomes" id="UP000076079"/>
    </source>
</evidence>
<evidence type="ECO:0000259" key="1">
    <source>
        <dbReference type="Pfam" id="PF04545"/>
    </source>
</evidence>